<dbReference type="PANTHER" id="PTHR43649">
    <property type="entry name" value="ARABINOSE-BINDING PROTEIN-RELATED"/>
    <property type="match status" value="1"/>
</dbReference>
<name>A0ABQ6JV16_9MICO</name>
<reference evidence="2" key="1">
    <citation type="journal article" date="2019" name="Int. J. Syst. Evol. Microbiol.">
        <title>The Global Catalogue of Microorganisms (GCM) 10K type strain sequencing project: providing services to taxonomists for standard genome sequencing and annotation.</title>
        <authorList>
            <consortium name="The Broad Institute Genomics Platform"/>
            <consortium name="The Broad Institute Genome Sequencing Center for Infectious Disease"/>
            <person name="Wu L."/>
            <person name="Ma J."/>
        </authorList>
    </citation>
    <scope>NUCLEOTIDE SEQUENCE [LARGE SCALE GENOMIC DNA]</scope>
    <source>
        <strain evidence="2">NBRC 108755</strain>
    </source>
</reference>
<dbReference type="InterPro" id="IPR050490">
    <property type="entry name" value="Bact_solute-bd_prot1"/>
</dbReference>
<dbReference type="Pfam" id="PF13416">
    <property type="entry name" value="SBP_bac_8"/>
    <property type="match status" value="1"/>
</dbReference>
<dbReference type="PANTHER" id="PTHR43649:SF12">
    <property type="entry name" value="DIACETYLCHITOBIOSE BINDING PROTEIN DASA"/>
    <property type="match status" value="1"/>
</dbReference>
<protein>
    <submittedName>
        <fullName evidence="1">ABC transporter substrate-binding protein</fullName>
    </submittedName>
</protein>
<sequence>MTVVLRGITWEHARGYGSVVAAAEAYREVAQDVEVRWEYRSLLAFGDQPLDELVEHYDLLVIDHPHIPFAAERGLLLPLDGAGHDDELAVLASQSVGVSHTSYRHLGRQWGLATDAAAQVAAWRPDLIDAPPRDWDEVLELAGEGRVLWPAKPVDAFSSLVTIAASHGTGPMREPGRFLPREAARDALSLMRRLAALVPPGDLTANPIEVSDRLASGDRYAYSPLLFGYTNYAREGFRENRLAYADIPAGSAGVSGSLLGGAGIAVSARTRYPAEAVAHAFWLDSAAVQEGVYFDGGGQPGNAVAWESERTNALTLDFFRGTRATLEGAYLRPRHPDYPELQNEVGVLVTDALRGKLTDDELIARLDEATARHLES</sequence>
<comment type="caution">
    <text evidence="1">The sequence shown here is derived from an EMBL/GenBank/DDBJ whole genome shotgun (WGS) entry which is preliminary data.</text>
</comment>
<dbReference type="Gene3D" id="3.40.190.10">
    <property type="entry name" value="Periplasmic binding protein-like II"/>
    <property type="match status" value="2"/>
</dbReference>
<dbReference type="SUPFAM" id="SSF53850">
    <property type="entry name" value="Periplasmic binding protein-like II"/>
    <property type="match status" value="1"/>
</dbReference>
<evidence type="ECO:0000313" key="1">
    <source>
        <dbReference type="EMBL" id="GMA91537.1"/>
    </source>
</evidence>
<accession>A0ABQ6JV16</accession>
<dbReference type="EMBL" id="BSVA01000001">
    <property type="protein sequence ID" value="GMA91537.1"/>
    <property type="molecule type" value="Genomic_DNA"/>
</dbReference>
<dbReference type="InterPro" id="IPR006059">
    <property type="entry name" value="SBP"/>
</dbReference>
<keyword evidence="2" id="KW-1185">Reference proteome</keyword>
<organism evidence="1 2">
    <name type="scientific">Homoserinibacter gongjuensis</name>
    <dbReference type="NCBI Taxonomy" id="1162968"/>
    <lineage>
        <taxon>Bacteria</taxon>
        <taxon>Bacillati</taxon>
        <taxon>Actinomycetota</taxon>
        <taxon>Actinomycetes</taxon>
        <taxon>Micrococcales</taxon>
        <taxon>Microbacteriaceae</taxon>
        <taxon>Homoserinibacter</taxon>
    </lineage>
</organism>
<gene>
    <name evidence="1" type="ORF">GCM10025869_20660</name>
</gene>
<proteinExistence type="predicted"/>
<dbReference type="Proteomes" id="UP001157069">
    <property type="component" value="Unassembled WGS sequence"/>
</dbReference>
<dbReference type="RefSeq" id="WP_284299944.1">
    <property type="nucleotide sequence ID" value="NZ_BSVA01000001.1"/>
</dbReference>
<evidence type="ECO:0000313" key="2">
    <source>
        <dbReference type="Proteomes" id="UP001157069"/>
    </source>
</evidence>